<evidence type="ECO:0000256" key="4">
    <source>
        <dbReference type="ARBA" id="ARBA00022723"/>
    </source>
</evidence>
<evidence type="ECO:0000256" key="7">
    <source>
        <dbReference type="ARBA" id="ARBA00022833"/>
    </source>
</evidence>
<comment type="caution">
    <text evidence="13">The sequence shown here is derived from an EMBL/GenBank/DDBJ whole genome shotgun (WGS) entry which is preliminary data.</text>
</comment>
<comment type="similarity">
    <text evidence="2">Belongs to the ROK (NagC/XylR) family.</text>
</comment>
<dbReference type="Gene3D" id="3.30.420.40">
    <property type="match status" value="2"/>
</dbReference>
<keyword evidence="3" id="KW-0808">Transferase</keyword>
<dbReference type="InterPro" id="IPR051804">
    <property type="entry name" value="Carb_Metab_Reg_Kinase/Isom"/>
</dbReference>
<evidence type="ECO:0000256" key="5">
    <source>
        <dbReference type="ARBA" id="ARBA00022741"/>
    </source>
</evidence>
<evidence type="ECO:0000256" key="1">
    <source>
        <dbReference type="ARBA" id="ARBA00001946"/>
    </source>
</evidence>
<dbReference type="InterPro" id="IPR049874">
    <property type="entry name" value="ROK_cs"/>
</dbReference>
<evidence type="ECO:0000256" key="3">
    <source>
        <dbReference type="ARBA" id="ARBA00022679"/>
    </source>
</evidence>
<name>A0AAP3CKH9_BACVA</name>
<keyword evidence="4" id="KW-0479">Metal-binding</keyword>
<dbReference type="AlphaFoldDB" id="A0AAP3CKH9"/>
<dbReference type="Proteomes" id="UP001067121">
    <property type="component" value="Unassembled WGS sequence"/>
</dbReference>
<dbReference type="EMBL" id="JALAOH010000023">
    <property type="protein sequence ID" value="MCY8317147.1"/>
    <property type="molecule type" value="Genomic_DNA"/>
</dbReference>
<dbReference type="GO" id="GO:0008865">
    <property type="term" value="F:fructokinase activity"/>
    <property type="evidence" value="ECO:0007669"/>
    <property type="project" value="UniProtKB-EC"/>
</dbReference>
<dbReference type="InterPro" id="IPR000600">
    <property type="entry name" value="ROK"/>
</dbReference>
<evidence type="ECO:0000256" key="9">
    <source>
        <dbReference type="ARBA" id="ARBA00022842"/>
    </source>
</evidence>
<reference evidence="13" key="1">
    <citation type="submission" date="2022-02" db="EMBL/GenBank/DDBJ databases">
        <title>Crop Bioprotection Bacillus Genome Sequencing.</title>
        <authorList>
            <person name="Dunlap C."/>
        </authorList>
    </citation>
    <scope>NUCLEOTIDE SEQUENCE</scope>
    <source>
        <strain evidence="13">98-1</strain>
    </source>
</reference>
<evidence type="ECO:0000256" key="2">
    <source>
        <dbReference type="ARBA" id="ARBA00006479"/>
    </source>
</evidence>
<dbReference type="PANTHER" id="PTHR42742:SF3">
    <property type="entry name" value="FRUCTOKINASE"/>
    <property type="match status" value="1"/>
</dbReference>
<dbReference type="GO" id="GO:0005524">
    <property type="term" value="F:ATP binding"/>
    <property type="evidence" value="ECO:0007669"/>
    <property type="project" value="UniProtKB-KW"/>
</dbReference>
<comment type="catalytic activity">
    <reaction evidence="12">
        <text>D-fructose + ATP = D-fructose 6-phosphate + ADP + H(+)</text>
        <dbReference type="Rhea" id="RHEA:16125"/>
        <dbReference type="ChEBI" id="CHEBI:15378"/>
        <dbReference type="ChEBI" id="CHEBI:30616"/>
        <dbReference type="ChEBI" id="CHEBI:37721"/>
        <dbReference type="ChEBI" id="CHEBI:61527"/>
        <dbReference type="ChEBI" id="CHEBI:456216"/>
        <dbReference type="EC" id="2.7.1.4"/>
    </reaction>
</comment>
<sequence length="299" mass="32512">MLGGIEAGGTKFVCAVGKEDGTIIDRVEIPTTMPDETLEKVFQYFRPFSLQAIGIGSFGPVDTNKISETYGTIRATPKDGWRHYPFLQTVKNEMNIPVGFSTDVNAAALGEFLFGEARGLNSCLYITIGTGIGAGAIVEGRLLQGLSHPEMGHIYIRRHPDDVYQGICPNHKDCFEGLASGPAIEARWGKKAADLSGIPQVWELEGYYIAQALVQYILILAPEKIILGGGVMNQQQMFPYIYEYVPKIMNGYFYFSELSESTSEYIAPPCLGSNAGIIGTFVLAAQALQEAFAAGEVQS</sequence>
<evidence type="ECO:0000256" key="11">
    <source>
        <dbReference type="ARBA" id="ARBA00038887"/>
    </source>
</evidence>
<gene>
    <name evidence="13" type="ORF">MOC71_10455</name>
</gene>
<evidence type="ECO:0000256" key="12">
    <source>
        <dbReference type="ARBA" id="ARBA00048451"/>
    </source>
</evidence>
<evidence type="ECO:0000313" key="13">
    <source>
        <dbReference type="EMBL" id="MCY8317147.1"/>
    </source>
</evidence>
<comment type="cofactor">
    <cofactor evidence="1">
        <name>Mg(2+)</name>
        <dbReference type="ChEBI" id="CHEBI:18420"/>
    </cofactor>
</comment>
<keyword evidence="8" id="KW-0067">ATP-binding</keyword>
<keyword evidence="10" id="KW-0119">Carbohydrate metabolism</keyword>
<dbReference type="PROSITE" id="PS01125">
    <property type="entry name" value="ROK"/>
    <property type="match status" value="1"/>
</dbReference>
<dbReference type="InterPro" id="IPR043129">
    <property type="entry name" value="ATPase_NBD"/>
</dbReference>
<protein>
    <recommendedName>
        <fullName evidence="11">fructokinase</fullName>
        <ecNumber evidence="11">2.7.1.4</ecNumber>
    </recommendedName>
</protein>
<dbReference type="CDD" id="cd24067">
    <property type="entry name" value="ASKHA_NBD_ROK_BsFRK-like"/>
    <property type="match status" value="1"/>
</dbReference>
<dbReference type="PANTHER" id="PTHR42742">
    <property type="entry name" value="TRANSCRIPTIONAL REPRESSOR MPRA"/>
    <property type="match status" value="1"/>
</dbReference>
<dbReference type="EC" id="2.7.1.4" evidence="11"/>
<evidence type="ECO:0000313" key="14">
    <source>
        <dbReference type="Proteomes" id="UP001067121"/>
    </source>
</evidence>
<dbReference type="FunFam" id="3.30.420.40:FF:000153">
    <property type="entry name" value="Putative fructokinase"/>
    <property type="match status" value="1"/>
</dbReference>
<dbReference type="Pfam" id="PF00480">
    <property type="entry name" value="ROK"/>
    <property type="match status" value="1"/>
</dbReference>
<dbReference type="SUPFAM" id="SSF53067">
    <property type="entry name" value="Actin-like ATPase domain"/>
    <property type="match status" value="1"/>
</dbReference>
<keyword evidence="9" id="KW-0460">Magnesium</keyword>
<proteinExistence type="inferred from homology"/>
<dbReference type="RefSeq" id="WP_268543678.1">
    <property type="nucleotide sequence ID" value="NZ_JALAOH010000023.1"/>
</dbReference>
<accession>A0AAP3CKH9</accession>
<dbReference type="FunFam" id="3.30.420.40:FF:000136">
    <property type="entry name" value="Putative fructokinase"/>
    <property type="match status" value="1"/>
</dbReference>
<keyword evidence="5" id="KW-0547">Nucleotide-binding</keyword>
<evidence type="ECO:0000256" key="10">
    <source>
        <dbReference type="ARBA" id="ARBA00023277"/>
    </source>
</evidence>
<keyword evidence="6" id="KW-0418">Kinase</keyword>
<keyword evidence="7" id="KW-0862">Zinc</keyword>
<evidence type="ECO:0000256" key="8">
    <source>
        <dbReference type="ARBA" id="ARBA00022840"/>
    </source>
</evidence>
<dbReference type="GO" id="GO:0046872">
    <property type="term" value="F:metal ion binding"/>
    <property type="evidence" value="ECO:0007669"/>
    <property type="project" value="UniProtKB-KW"/>
</dbReference>
<evidence type="ECO:0000256" key="6">
    <source>
        <dbReference type="ARBA" id="ARBA00022777"/>
    </source>
</evidence>
<organism evidence="13 14">
    <name type="scientific">Bacillus vallismortis</name>
    <dbReference type="NCBI Taxonomy" id="72361"/>
    <lineage>
        <taxon>Bacteria</taxon>
        <taxon>Bacillati</taxon>
        <taxon>Bacillota</taxon>
        <taxon>Bacilli</taxon>
        <taxon>Bacillales</taxon>
        <taxon>Bacillaceae</taxon>
        <taxon>Bacillus</taxon>
    </lineage>
</organism>